<feature type="region of interest" description="Disordered" evidence="1">
    <location>
        <begin position="70"/>
        <end position="97"/>
    </location>
</feature>
<dbReference type="InterPro" id="IPR037522">
    <property type="entry name" value="HD_GYP_dom"/>
</dbReference>
<keyword evidence="3" id="KW-0378">Hydrolase</keyword>
<protein>
    <submittedName>
        <fullName evidence="3">Cyclic di-GMP phosphodiesterase response regulator RpfG</fullName>
        <ecNumber evidence="3">3.1.4.52</ecNumber>
    </submittedName>
</protein>
<dbReference type="PROSITE" id="PS51832">
    <property type="entry name" value="HD_GYP"/>
    <property type="match status" value="1"/>
</dbReference>
<feature type="domain" description="HD-GYP" evidence="2">
    <location>
        <begin position="160"/>
        <end position="360"/>
    </location>
</feature>
<keyword evidence="4" id="KW-1185">Reference proteome</keyword>
<dbReference type="SUPFAM" id="SSF109604">
    <property type="entry name" value="HD-domain/PDEase-like"/>
    <property type="match status" value="1"/>
</dbReference>
<dbReference type="EMBL" id="CP036268">
    <property type="protein sequence ID" value="QDT35859.1"/>
    <property type="molecule type" value="Genomic_DNA"/>
</dbReference>
<dbReference type="GO" id="GO:0071111">
    <property type="term" value="F:cyclic-guanylate-specific phosphodiesterase activity"/>
    <property type="evidence" value="ECO:0007669"/>
    <property type="project" value="UniProtKB-EC"/>
</dbReference>
<evidence type="ECO:0000313" key="3">
    <source>
        <dbReference type="EMBL" id="QDT35859.1"/>
    </source>
</evidence>
<evidence type="ECO:0000259" key="2">
    <source>
        <dbReference type="PROSITE" id="PS51832"/>
    </source>
</evidence>
<evidence type="ECO:0000256" key="1">
    <source>
        <dbReference type="SAM" id="MobiDB-lite"/>
    </source>
</evidence>
<proteinExistence type="predicted"/>
<dbReference type="PANTHER" id="PTHR43155">
    <property type="entry name" value="CYCLIC DI-GMP PHOSPHODIESTERASE PA4108-RELATED"/>
    <property type="match status" value="1"/>
</dbReference>
<dbReference type="Gene3D" id="1.10.3210.10">
    <property type="entry name" value="Hypothetical protein af1432"/>
    <property type="match status" value="1"/>
</dbReference>
<name>A0A517QW18_9PLAN</name>
<reference evidence="3 4" key="1">
    <citation type="submission" date="2019-02" db="EMBL/GenBank/DDBJ databases">
        <title>Deep-cultivation of Planctomycetes and their phenomic and genomic characterization uncovers novel biology.</title>
        <authorList>
            <person name="Wiegand S."/>
            <person name="Jogler M."/>
            <person name="Boedeker C."/>
            <person name="Pinto D."/>
            <person name="Vollmers J."/>
            <person name="Rivas-Marin E."/>
            <person name="Kohn T."/>
            <person name="Peeters S.H."/>
            <person name="Heuer A."/>
            <person name="Rast P."/>
            <person name="Oberbeckmann S."/>
            <person name="Bunk B."/>
            <person name="Jeske O."/>
            <person name="Meyerdierks A."/>
            <person name="Storesund J.E."/>
            <person name="Kallscheuer N."/>
            <person name="Luecker S."/>
            <person name="Lage O.M."/>
            <person name="Pohl T."/>
            <person name="Merkel B.J."/>
            <person name="Hornburger P."/>
            <person name="Mueller R.-W."/>
            <person name="Bruemmer F."/>
            <person name="Labrenz M."/>
            <person name="Spormann A.M."/>
            <person name="Op den Camp H."/>
            <person name="Overmann J."/>
            <person name="Amann R."/>
            <person name="Jetten M.S.M."/>
            <person name="Mascher T."/>
            <person name="Medema M.H."/>
            <person name="Devos D.P."/>
            <person name="Kaster A.-K."/>
            <person name="Ovreas L."/>
            <person name="Rohde M."/>
            <person name="Galperin M.Y."/>
            <person name="Jogler C."/>
        </authorList>
    </citation>
    <scope>NUCLEOTIDE SEQUENCE [LARGE SCALE GENOMIC DNA]</scope>
    <source>
        <strain evidence="3 4">Pan189</strain>
    </source>
</reference>
<dbReference type="InterPro" id="IPR003607">
    <property type="entry name" value="HD/PDEase_dom"/>
</dbReference>
<dbReference type="OrthoDB" id="9759601at2"/>
<dbReference type="EC" id="3.1.4.52" evidence="3"/>
<dbReference type="Pfam" id="PF13487">
    <property type="entry name" value="HD_5"/>
    <property type="match status" value="1"/>
</dbReference>
<sequence length="417" mass="45569">MPLASPPENRVTLPLSRLRTGVKLPVHIYDPRGNGETLLLKRGALMTKAALSKLSARGIDSVSVDARHANDLVNSPRKTPARRPVEKPQPKNFGGRKFDADAFAHAVQRSKGRTSPELETEFGDNMRAAESRVEQLFADTNRNGKLAGRTAVEVTGQTLDQLAADFDLFVRKAIEGLGGQKSGIGNHHHGNRTSQLAISMGTVAGLSREKLMNLGLGCLLATLGESSLRHQVQKHPRKLTSIEFLEITKIPGKTFDLLEQVRDIPADARNVAYQIRERWDGSGYPRNKQGEQINRLARIAMVAEAFVALVSDRPHRPAYNAFQAIRLVLQDTAVGKFEADSSRLLLEVLSAFPVGSVVLLSDGRIGRVVSTNESNYVRPVLELATDEASDPADIKWTGEIIDLADQPDTKIVDSIAC</sequence>
<gene>
    <name evidence="3" type="primary">rpfG_1</name>
    <name evidence="3" type="ORF">Pan189_02120</name>
</gene>
<dbReference type="Proteomes" id="UP000317318">
    <property type="component" value="Chromosome"/>
</dbReference>
<dbReference type="RefSeq" id="WP_145362124.1">
    <property type="nucleotide sequence ID" value="NZ_CP036268.1"/>
</dbReference>
<evidence type="ECO:0000313" key="4">
    <source>
        <dbReference type="Proteomes" id="UP000317318"/>
    </source>
</evidence>
<organism evidence="3 4">
    <name type="scientific">Stratiformator vulcanicus</name>
    <dbReference type="NCBI Taxonomy" id="2527980"/>
    <lineage>
        <taxon>Bacteria</taxon>
        <taxon>Pseudomonadati</taxon>
        <taxon>Planctomycetota</taxon>
        <taxon>Planctomycetia</taxon>
        <taxon>Planctomycetales</taxon>
        <taxon>Planctomycetaceae</taxon>
        <taxon>Stratiformator</taxon>
    </lineage>
</organism>
<dbReference type="KEGG" id="svp:Pan189_02120"/>
<dbReference type="PANTHER" id="PTHR43155:SF2">
    <property type="entry name" value="CYCLIC DI-GMP PHOSPHODIESTERASE PA4108"/>
    <property type="match status" value="1"/>
</dbReference>
<dbReference type="CDD" id="cd00077">
    <property type="entry name" value="HDc"/>
    <property type="match status" value="1"/>
</dbReference>
<accession>A0A517QW18</accession>
<dbReference type="AlphaFoldDB" id="A0A517QW18"/>